<evidence type="ECO:0000256" key="3">
    <source>
        <dbReference type="RuleBase" id="RU361196"/>
    </source>
</evidence>
<dbReference type="SUPFAM" id="SSF88713">
    <property type="entry name" value="Glycoside hydrolase/deacetylase"/>
    <property type="match status" value="1"/>
</dbReference>
<evidence type="ECO:0000256" key="2">
    <source>
        <dbReference type="ARBA" id="ARBA00023277"/>
    </source>
</evidence>
<sequence>MNENKLYIAFVWHMHQPYYKDTINNLSLFPWVRLHAIKNYYNMVSILRDFPKIKQTFNLVPSLLMQIEEYLNGTTTDLWLEYTLKKVEDLNENERKFIKDNFFLLNKEKMGFIFDRFKELYDKKLKNEDYSNQDYLDLQVLYNLAWFDPEFREKDEFLRGLCKKGRFFNEEEKVKLIEKQFYIIKNLFSLYKEMQDSGQIEITFSPFFHPILPLLVSTENAKISTPDLPLPSFSFSYPEDAKAQIILGKEYYKKIFSREPIGMWPSEEAVSPEVIVLCSELNIKWIITDEKILGKTIRKEMVRNSNGNILNPEILYKPYRVNINGKEVNVVFRDQFLSDRIGFVYMNMDPYDAAKDLYERIIKIKDRLPMDQSYLLTIALDGENCWEYYDNDGRDFLRHLYTLIEDSNEVETTTVGEFILKNPPKDTLNYIFTGSWINADLTTWIGELEENLAWDYLSLVRAYLERGIKKAYFDKNSLDWKSLWAAEGSDWFWWYGDDQDSGHDEVFDYIFRVHLKNVFKSIDKDYPTFLDFPIVFKNPIWKSREFFIFTPKIDGKVSFQDEWVLSSLNLLEEDGLIKRIYYGYDLENLYIRIDIKNGKASDFFDKGISLKLNFRDYTKEMLSLEISKDNKTSLSEDIFWALDEIFEIRIPLNIVFLHNEKLLLDIQLLKDTKVLESYPKDSKGFMVRKPGFLEELITKLYFQRLNKEKVAVIESFILKRKEGEFYNLYTKVVIENKTFNNNMDLSFSGDIIKVRKIIYLDEFILFLQALRDLNIFLLSNYTIFYPFAYSVKLNNVYILKPKNSMKRFINAYMSKCGGDKNLNIEMEKLGSIEIYGL</sequence>
<dbReference type="EMBL" id="DTIN01000009">
    <property type="protein sequence ID" value="HFX12980.1"/>
    <property type="molecule type" value="Genomic_DNA"/>
</dbReference>
<gene>
    <name evidence="5" type="ORF">ENW00_02340</name>
</gene>
<dbReference type="CDD" id="cd10796">
    <property type="entry name" value="GH57N_APU"/>
    <property type="match status" value="1"/>
</dbReference>
<organism evidence="5">
    <name type="scientific">Dictyoglomus thermophilum</name>
    <dbReference type="NCBI Taxonomy" id="14"/>
    <lineage>
        <taxon>Bacteria</taxon>
        <taxon>Pseudomonadati</taxon>
        <taxon>Dictyoglomota</taxon>
        <taxon>Dictyoglomia</taxon>
        <taxon>Dictyoglomales</taxon>
        <taxon>Dictyoglomaceae</taxon>
        <taxon>Dictyoglomus</taxon>
    </lineage>
</organism>
<dbReference type="Pfam" id="PF03065">
    <property type="entry name" value="Glyco_hydro_57"/>
    <property type="match status" value="1"/>
</dbReference>
<proteinExistence type="inferred from homology"/>
<dbReference type="InterPro" id="IPR004300">
    <property type="entry name" value="Glyco_hydro_57_N"/>
</dbReference>
<dbReference type="GO" id="GO:0005975">
    <property type="term" value="P:carbohydrate metabolic process"/>
    <property type="evidence" value="ECO:0007669"/>
    <property type="project" value="InterPro"/>
</dbReference>
<evidence type="ECO:0000259" key="4">
    <source>
        <dbReference type="Pfam" id="PF03065"/>
    </source>
</evidence>
<protein>
    <submittedName>
        <fullName evidence="5">Glycoside hydrolase family 57</fullName>
    </submittedName>
</protein>
<comment type="similarity">
    <text evidence="1 3">Belongs to the glycosyl hydrolase 57 family.</text>
</comment>
<keyword evidence="2 3" id="KW-0119">Carbohydrate metabolism</keyword>
<name>A0A7C3RJB2_DICTH</name>
<evidence type="ECO:0000256" key="1">
    <source>
        <dbReference type="ARBA" id="ARBA00006821"/>
    </source>
</evidence>
<reference evidence="5" key="1">
    <citation type="journal article" date="2020" name="mSystems">
        <title>Genome- and Community-Level Interaction Insights into Carbon Utilization and Element Cycling Functions of Hydrothermarchaeota in Hydrothermal Sediment.</title>
        <authorList>
            <person name="Zhou Z."/>
            <person name="Liu Y."/>
            <person name="Xu W."/>
            <person name="Pan J."/>
            <person name="Luo Z.H."/>
            <person name="Li M."/>
        </authorList>
    </citation>
    <scope>NUCLEOTIDE SEQUENCE [LARGE SCALE GENOMIC DNA]</scope>
    <source>
        <strain evidence="5">SpSt-81</strain>
    </source>
</reference>
<dbReference type="InterPro" id="IPR027291">
    <property type="entry name" value="Glyco_hydro_38_N_sf"/>
</dbReference>
<dbReference type="AlphaFoldDB" id="A0A7C3RJB2"/>
<dbReference type="GO" id="GO:0016787">
    <property type="term" value="F:hydrolase activity"/>
    <property type="evidence" value="ECO:0007669"/>
    <property type="project" value="UniProtKB-KW"/>
</dbReference>
<accession>A0A7C3RJB2</accession>
<dbReference type="PANTHER" id="PTHR36306:SF1">
    <property type="entry name" value="ALPHA-AMYLASE-RELATED"/>
    <property type="match status" value="1"/>
</dbReference>
<comment type="caution">
    <text evidence="5">The sequence shown here is derived from an EMBL/GenBank/DDBJ whole genome shotgun (WGS) entry which is preliminary data.</text>
</comment>
<keyword evidence="5" id="KW-0378">Hydrolase</keyword>
<dbReference type="InterPro" id="IPR052046">
    <property type="entry name" value="GH57_Enzymes"/>
</dbReference>
<evidence type="ECO:0000313" key="5">
    <source>
        <dbReference type="EMBL" id="HFX12980.1"/>
    </source>
</evidence>
<dbReference type="Gene3D" id="3.20.110.10">
    <property type="entry name" value="Glycoside hydrolase 38, N terminal domain"/>
    <property type="match status" value="1"/>
</dbReference>
<feature type="domain" description="Glycoside hydrolase family 57 N-terminal" evidence="4">
    <location>
        <begin position="9"/>
        <end position="427"/>
    </location>
</feature>
<dbReference type="PANTHER" id="PTHR36306">
    <property type="entry name" value="ALPHA-AMYLASE-RELATED-RELATED"/>
    <property type="match status" value="1"/>
</dbReference>
<dbReference type="InterPro" id="IPR011330">
    <property type="entry name" value="Glyco_hydro/deAcase_b/a-brl"/>
</dbReference>